<reference evidence="2 3" key="1">
    <citation type="journal article" date="2022" name="bioRxiv">
        <title>Genomics of Preaxostyla Flagellates Illuminates Evolutionary Transitions and the Path Towards Mitochondrial Loss.</title>
        <authorList>
            <person name="Novak L.V.F."/>
            <person name="Treitli S.C."/>
            <person name="Pyrih J."/>
            <person name="Halakuc P."/>
            <person name="Pipaliya S.V."/>
            <person name="Vacek V."/>
            <person name="Brzon O."/>
            <person name="Soukal P."/>
            <person name="Eme L."/>
            <person name="Dacks J.B."/>
            <person name="Karnkowska A."/>
            <person name="Elias M."/>
            <person name="Hampl V."/>
        </authorList>
    </citation>
    <scope>NUCLEOTIDE SEQUENCE [LARGE SCALE GENOMIC DNA]</scope>
    <source>
        <strain evidence="2">NAU3</strain>
        <tissue evidence="2">Gut</tissue>
    </source>
</reference>
<dbReference type="EMBL" id="JARBJD010000138">
    <property type="protein sequence ID" value="KAK2950333.1"/>
    <property type="molecule type" value="Genomic_DNA"/>
</dbReference>
<proteinExistence type="predicted"/>
<sequence length="384" mass="43110">MFRVRFGPSIIHKKRLPPPEKKEDTSPQTQAQASSTPEPSSNHLCHIFRVPTFSLAENAVAMVGCTPTVPFAVLSPEDMQLRKKDQETLLDIESEKETIAWSMSFQTKKDPISSKNAAVKELLLIFCEVIEDLSTRWKEFVTTFQNRLRERTILGNSQELSQKLTYLFPKPETPEPLSKSTKAGQKAKQTQPSPPINASPSTPAPSPVSQTGSVNQQTDDIQPSDTELEEKPTPSVPTTEELHSAIKALVRPKSEEDKKKLEFYLSLCDLLFESRSVPEAVRIVAVIDWLIGQLGVPSGRTKKQAEFIKGLIRKLMLIEPQRPKTNENAPKKKEKNKKTQKQMTAEDEAALQKQEKEERERVQEITNALFASAMPYALLPPDVS</sequence>
<dbReference type="Proteomes" id="UP001281761">
    <property type="component" value="Unassembled WGS sequence"/>
</dbReference>
<feature type="compositionally biased region" description="Pro residues" evidence="1">
    <location>
        <begin position="192"/>
        <end position="206"/>
    </location>
</feature>
<comment type="caution">
    <text evidence="2">The sequence shown here is derived from an EMBL/GenBank/DDBJ whole genome shotgun (WGS) entry which is preliminary data.</text>
</comment>
<feature type="region of interest" description="Disordered" evidence="1">
    <location>
        <begin position="1"/>
        <end position="42"/>
    </location>
</feature>
<feature type="compositionally biased region" description="Basic and acidic residues" evidence="1">
    <location>
        <begin position="321"/>
        <end position="331"/>
    </location>
</feature>
<feature type="compositionally biased region" description="Polar residues" evidence="1">
    <location>
        <begin position="26"/>
        <end position="42"/>
    </location>
</feature>
<feature type="region of interest" description="Disordered" evidence="1">
    <location>
        <begin position="168"/>
        <end position="242"/>
    </location>
</feature>
<evidence type="ECO:0000313" key="3">
    <source>
        <dbReference type="Proteomes" id="UP001281761"/>
    </source>
</evidence>
<name>A0ABQ9XCW3_9EUKA</name>
<gene>
    <name evidence="2" type="ORF">BLNAU_14744</name>
</gene>
<protein>
    <submittedName>
        <fullName evidence="2">Uncharacterized protein</fullName>
    </submittedName>
</protein>
<accession>A0ABQ9XCW3</accession>
<evidence type="ECO:0000256" key="1">
    <source>
        <dbReference type="SAM" id="MobiDB-lite"/>
    </source>
</evidence>
<organism evidence="2 3">
    <name type="scientific">Blattamonas nauphoetae</name>
    <dbReference type="NCBI Taxonomy" id="2049346"/>
    <lineage>
        <taxon>Eukaryota</taxon>
        <taxon>Metamonada</taxon>
        <taxon>Preaxostyla</taxon>
        <taxon>Oxymonadida</taxon>
        <taxon>Blattamonas</taxon>
    </lineage>
</organism>
<evidence type="ECO:0000313" key="2">
    <source>
        <dbReference type="EMBL" id="KAK2950333.1"/>
    </source>
</evidence>
<feature type="compositionally biased region" description="Polar residues" evidence="1">
    <location>
        <begin position="178"/>
        <end position="191"/>
    </location>
</feature>
<feature type="compositionally biased region" description="Polar residues" evidence="1">
    <location>
        <begin position="210"/>
        <end position="225"/>
    </location>
</feature>
<feature type="region of interest" description="Disordered" evidence="1">
    <location>
        <begin position="319"/>
        <end position="359"/>
    </location>
</feature>
<keyword evidence="3" id="KW-1185">Reference proteome</keyword>